<dbReference type="SMART" id="SM01009">
    <property type="entry name" value="AlkA_N"/>
    <property type="match status" value="1"/>
</dbReference>
<dbReference type="InterPro" id="IPR023170">
    <property type="entry name" value="HhH_base_excis_C"/>
</dbReference>
<dbReference type="SUPFAM" id="SSF48150">
    <property type="entry name" value="DNA-glycosylase"/>
    <property type="match status" value="1"/>
</dbReference>
<evidence type="ECO:0000259" key="6">
    <source>
        <dbReference type="SMART" id="SM01009"/>
    </source>
</evidence>
<dbReference type="GO" id="GO:0006307">
    <property type="term" value="P:DNA alkylation repair"/>
    <property type="evidence" value="ECO:0007669"/>
    <property type="project" value="TreeGrafter"/>
</dbReference>
<dbReference type="PANTHER" id="PTHR43003:SF13">
    <property type="entry name" value="DNA-3-METHYLADENINE GLYCOSYLASE 2"/>
    <property type="match status" value="1"/>
</dbReference>
<keyword evidence="7" id="KW-0489">Methyltransferase</keyword>
<feature type="domain" description="HhH-GPD" evidence="5">
    <location>
        <begin position="132"/>
        <end position="281"/>
    </location>
</feature>
<dbReference type="InterPro" id="IPR011257">
    <property type="entry name" value="DNA_glycosylase"/>
</dbReference>
<dbReference type="RefSeq" id="WP_029546431.1">
    <property type="nucleotide sequence ID" value="NZ_BAAAYP010000031.1"/>
</dbReference>
<evidence type="ECO:0000313" key="10">
    <source>
        <dbReference type="Proteomes" id="UP001163947"/>
    </source>
</evidence>
<dbReference type="GO" id="GO:0032131">
    <property type="term" value="F:alkylated DNA binding"/>
    <property type="evidence" value="ECO:0007669"/>
    <property type="project" value="TreeGrafter"/>
</dbReference>
<dbReference type="SMART" id="SM00478">
    <property type="entry name" value="ENDO3c"/>
    <property type="match status" value="1"/>
</dbReference>
<evidence type="ECO:0000259" key="5">
    <source>
        <dbReference type="SMART" id="SM00478"/>
    </source>
</evidence>
<keyword evidence="9" id="KW-1185">Reference proteome</keyword>
<name>A0A059MIX2_9NOCA</name>
<comment type="catalytic activity">
    <reaction evidence="1">
        <text>Hydrolysis of alkylated DNA, releasing 3-methyladenine, 3-methylguanine, 7-methylguanine and 7-methyladenine.</text>
        <dbReference type="EC" id="3.2.2.21"/>
    </reaction>
</comment>
<dbReference type="GO" id="GO:0006285">
    <property type="term" value="P:base-excision repair, AP site formation"/>
    <property type="evidence" value="ECO:0007669"/>
    <property type="project" value="TreeGrafter"/>
</dbReference>
<evidence type="ECO:0000256" key="3">
    <source>
        <dbReference type="ARBA" id="ARBA00022763"/>
    </source>
</evidence>
<dbReference type="GO" id="GO:0008725">
    <property type="term" value="F:DNA-3-methyladenine glycosylase activity"/>
    <property type="evidence" value="ECO:0007669"/>
    <property type="project" value="TreeGrafter"/>
</dbReference>
<dbReference type="Gene3D" id="1.10.1670.10">
    <property type="entry name" value="Helix-hairpin-Helix base-excision DNA repair enzymes (C-terminal)"/>
    <property type="match status" value="1"/>
</dbReference>
<dbReference type="InterPro" id="IPR003265">
    <property type="entry name" value="HhH-GPD_domain"/>
</dbReference>
<keyword evidence="4" id="KW-0234">DNA repair</keyword>
<feature type="domain" description="DNA-3-methyladenine glycosylase AlkA N-terminal" evidence="6">
    <location>
        <begin position="4"/>
        <end position="122"/>
    </location>
</feature>
<dbReference type="Pfam" id="PF00730">
    <property type="entry name" value="HhH-GPD"/>
    <property type="match status" value="1"/>
</dbReference>
<reference evidence="8" key="3">
    <citation type="submission" date="2022-09" db="EMBL/GenBank/DDBJ databases">
        <title>The genome sequence of Rhodococcus aetherivorans N1.</title>
        <authorList>
            <person name="Jiang W."/>
        </authorList>
    </citation>
    <scope>NUCLEOTIDE SEQUENCE</scope>
    <source>
        <strain evidence="8">N1</strain>
    </source>
</reference>
<gene>
    <name evidence="8" type="ORF">OCS65_04320</name>
    <name evidence="7" type="ORF">RAJCM14343_3885</name>
</gene>
<evidence type="ECO:0000313" key="7">
    <source>
        <dbReference type="EMBL" id="GES38620.1"/>
    </source>
</evidence>
<evidence type="ECO:0000256" key="1">
    <source>
        <dbReference type="ARBA" id="ARBA00000086"/>
    </source>
</evidence>
<dbReference type="Proteomes" id="UP001163947">
    <property type="component" value="Chromosome"/>
</dbReference>
<accession>A0A059MIX2</accession>
<reference evidence="7" key="2">
    <citation type="submission" date="2019-10" db="EMBL/GenBank/DDBJ databases">
        <title>Draft genome sequence of Rhodococcus aetherivorans JCM 14343.</title>
        <authorList>
            <person name="Inoue D."/>
            <person name="Nakazawa M."/>
            <person name="Yamamoto N."/>
            <person name="Sei K."/>
            <person name="Ike M."/>
        </authorList>
    </citation>
    <scope>NUCLEOTIDE SEQUENCE</scope>
    <source>
        <strain evidence="7">JCM 14343</strain>
    </source>
</reference>
<dbReference type="GeneID" id="83619615"/>
<dbReference type="Pfam" id="PF06029">
    <property type="entry name" value="AlkA_N"/>
    <property type="match status" value="1"/>
</dbReference>
<dbReference type="CDD" id="cd00056">
    <property type="entry name" value="ENDO3c"/>
    <property type="match status" value="1"/>
</dbReference>
<keyword evidence="3" id="KW-0227">DNA damage</keyword>
<dbReference type="EC" id="3.2.2.21" evidence="2"/>
<dbReference type="PANTHER" id="PTHR43003">
    <property type="entry name" value="DNA-3-METHYLADENINE GLYCOSYLASE"/>
    <property type="match status" value="1"/>
</dbReference>
<dbReference type="InterPro" id="IPR010316">
    <property type="entry name" value="AlkA_N"/>
</dbReference>
<evidence type="ECO:0000313" key="8">
    <source>
        <dbReference type="EMBL" id="UYF95007.1"/>
    </source>
</evidence>
<dbReference type="InterPro" id="IPR051912">
    <property type="entry name" value="Alkylbase_DNA_Glycosylase/TA"/>
</dbReference>
<proteinExistence type="predicted"/>
<dbReference type="InterPro" id="IPR037046">
    <property type="entry name" value="AlkA_N_sf"/>
</dbReference>
<dbReference type="EMBL" id="BLAH01000095">
    <property type="protein sequence ID" value="GES38620.1"/>
    <property type="molecule type" value="Genomic_DNA"/>
</dbReference>
<dbReference type="Gene3D" id="3.30.310.20">
    <property type="entry name" value="DNA-3-methyladenine glycosylase AlkA, N-terminal domain"/>
    <property type="match status" value="1"/>
</dbReference>
<dbReference type="EMBL" id="CP106982">
    <property type="protein sequence ID" value="UYF95007.1"/>
    <property type="molecule type" value="Genomic_DNA"/>
</dbReference>
<evidence type="ECO:0000313" key="9">
    <source>
        <dbReference type="Proteomes" id="UP000325466"/>
    </source>
</evidence>
<sequence>MSVALRLAVTPPLATAPMLAALRSHTVAGLERHDAATGTHVRSVRGRHGPAVVAIRPRPAAEHVPIRIDADRRDLPEVEQLVRRWLDLDAEPAVIDAALGADPQLARMVAARPGLRVLGTTDWFDTAVQTVLGQQVSVAAAATFAGRLVARYGDPGSGAMRCFPAPERLAAADADEMQGAVGLTRARVRTVLALARAAADGLDPAEPVRFRTDLAALPGIGPWSVDYLAVRVLGDRDAYPAGDLVLRRALGVGSAREATARARQWSPWRAYAAFHLWTHAAYGSSSP</sequence>
<dbReference type="GO" id="GO:0043916">
    <property type="term" value="F:DNA-7-methylguanine glycosylase activity"/>
    <property type="evidence" value="ECO:0007669"/>
    <property type="project" value="TreeGrafter"/>
</dbReference>
<dbReference type="GO" id="GO:0032259">
    <property type="term" value="P:methylation"/>
    <property type="evidence" value="ECO:0007669"/>
    <property type="project" value="UniProtKB-KW"/>
</dbReference>
<reference evidence="7 9" key="1">
    <citation type="journal article" date="2018" name="Biodegradation">
        <title>1,4-Dioxane degradation characteristics of Rhodococcus aetherivorans JCM 14343.</title>
        <authorList>
            <person name="Inoue D."/>
            <person name="Tsunoda T."/>
            <person name="Yamamoto N."/>
            <person name="Ike M."/>
            <person name="Sei K."/>
        </authorList>
    </citation>
    <scope>NUCLEOTIDE SEQUENCE [LARGE SCALE GENOMIC DNA]</scope>
    <source>
        <strain evidence="7 9">JCM 14343</strain>
    </source>
</reference>
<evidence type="ECO:0000256" key="2">
    <source>
        <dbReference type="ARBA" id="ARBA00012000"/>
    </source>
</evidence>
<dbReference type="Proteomes" id="UP000325466">
    <property type="component" value="Unassembled WGS sequence"/>
</dbReference>
<organism evidence="8 10">
    <name type="scientific">Rhodococcus aetherivorans</name>
    <dbReference type="NCBI Taxonomy" id="191292"/>
    <lineage>
        <taxon>Bacteria</taxon>
        <taxon>Bacillati</taxon>
        <taxon>Actinomycetota</taxon>
        <taxon>Actinomycetes</taxon>
        <taxon>Mycobacteriales</taxon>
        <taxon>Nocardiaceae</taxon>
        <taxon>Rhodococcus</taxon>
    </lineage>
</organism>
<dbReference type="SUPFAM" id="SSF55945">
    <property type="entry name" value="TATA-box binding protein-like"/>
    <property type="match status" value="1"/>
</dbReference>
<dbReference type="GO" id="GO:0032993">
    <property type="term" value="C:protein-DNA complex"/>
    <property type="evidence" value="ECO:0007669"/>
    <property type="project" value="TreeGrafter"/>
</dbReference>
<dbReference type="GO" id="GO:0005737">
    <property type="term" value="C:cytoplasm"/>
    <property type="evidence" value="ECO:0007669"/>
    <property type="project" value="TreeGrafter"/>
</dbReference>
<evidence type="ECO:0000256" key="4">
    <source>
        <dbReference type="ARBA" id="ARBA00023204"/>
    </source>
</evidence>
<dbReference type="AlphaFoldDB" id="A0A059MIX2"/>
<dbReference type="GO" id="GO:0008168">
    <property type="term" value="F:methyltransferase activity"/>
    <property type="evidence" value="ECO:0007669"/>
    <property type="project" value="UniProtKB-KW"/>
</dbReference>
<keyword evidence="7" id="KW-0808">Transferase</keyword>
<protein>
    <recommendedName>
        <fullName evidence="2">DNA-3-methyladenine glycosylase II</fullName>
        <ecNumber evidence="2">3.2.2.21</ecNumber>
    </recommendedName>
</protein>
<dbReference type="Gene3D" id="1.10.340.30">
    <property type="entry name" value="Hypothetical protein, domain 2"/>
    <property type="match status" value="1"/>
</dbReference>